<feature type="region of interest" description="Disordered" evidence="2">
    <location>
        <begin position="1"/>
        <end position="72"/>
    </location>
</feature>
<name>A0A7R9WPL7_9STRA</name>
<evidence type="ECO:0000313" key="3">
    <source>
        <dbReference type="EMBL" id="CAD8331164.1"/>
    </source>
</evidence>
<feature type="compositionally biased region" description="Polar residues" evidence="2">
    <location>
        <begin position="29"/>
        <end position="40"/>
    </location>
</feature>
<protein>
    <submittedName>
        <fullName evidence="3">Uncharacterized protein</fullName>
    </submittedName>
</protein>
<dbReference type="AlphaFoldDB" id="A0A7R9WPL7"/>
<evidence type="ECO:0000256" key="1">
    <source>
        <dbReference type="SAM" id="Coils"/>
    </source>
</evidence>
<gene>
    <name evidence="3" type="ORF">CAUS1442_LOCUS3263</name>
</gene>
<evidence type="ECO:0000256" key="2">
    <source>
        <dbReference type="SAM" id="MobiDB-lite"/>
    </source>
</evidence>
<dbReference type="EMBL" id="HBEF01005283">
    <property type="protein sequence ID" value="CAD8331164.1"/>
    <property type="molecule type" value="Transcribed_RNA"/>
</dbReference>
<reference evidence="3" key="1">
    <citation type="submission" date="2021-01" db="EMBL/GenBank/DDBJ databases">
        <authorList>
            <person name="Corre E."/>
            <person name="Pelletier E."/>
            <person name="Niang G."/>
            <person name="Scheremetjew M."/>
            <person name="Finn R."/>
            <person name="Kale V."/>
            <person name="Holt S."/>
            <person name="Cochrane G."/>
            <person name="Meng A."/>
            <person name="Brown T."/>
            <person name="Cohen L."/>
        </authorList>
    </citation>
    <scope>NUCLEOTIDE SEQUENCE</scope>
    <source>
        <strain evidence="3">CCMP3328</strain>
    </source>
</reference>
<accession>A0A7R9WPL7</accession>
<organism evidence="3">
    <name type="scientific">Craspedostauros australis</name>
    <dbReference type="NCBI Taxonomy" id="1486917"/>
    <lineage>
        <taxon>Eukaryota</taxon>
        <taxon>Sar</taxon>
        <taxon>Stramenopiles</taxon>
        <taxon>Ochrophyta</taxon>
        <taxon>Bacillariophyta</taxon>
        <taxon>Bacillariophyceae</taxon>
        <taxon>Bacillariophycidae</taxon>
        <taxon>Naviculales</taxon>
        <taxon>Naviculaceae</taxon>
        <taxon>Craspedostauros</taxon>
    </lineage>
</organism>
<sequence>MPSPVAVDETPEPTHGHPGHEYPTHEHQMATSPVGSSQHVPPTPVHSEDDNAAGLKHIAPASSPGESQIEDVRSASSIGGLAANSALIEINQKLEAVEGVVDILKSTVGYDIDALRDDMEESIRNLHMDMLTQFHQQSQEMKSAFAAQQQMISDLVQENHKLREENQNLQNQV</sequence>
<proteinExistence type="predicted"/>
<feature type="compositionally biased region" description="Basic and acidic residues" evidence="2">
    <location>
        <begin position="12"/>
        <end position="28"/>
    </location>
</feature>
<keyword evidence="1" id="KW-0175">Coiled coil</keyword>
<feature type="coiled-coil region" evidence="1">
    <location>
        <begin position="145"/>
        <end position="172"/>
    </location>
</feature>